<dbReference type="PANTHER" id="PTHR12526">
    <property type="entry name" value="GLYCOSYLTRANSFERASE"/>
    <property type="match status" value="1"/>
</dbReference>
<dbReference type="AlphaFoldDB" id="A0A243W8D9"/>
<comment type="caution">
    <text evidence="2">The sequence shown here is derived from an EMBL/GenBank/DDBJ whole genome shotgun (WGS) entry which is preliminary data.</text>
</comment>
<name>A0A243W8D9_9BACT</name>
<dbReference type="EMBL" id="MTSE01000017">
    <property type="protein sequence ID" value="OUJ71202.1"/>
    <property type="molecule type" value="Genomic_DNA"/>
</dbReference>
<dbReference type="InterPro" id="IPR001296">
    <property type="entry name" value="Glyco_trans_1"/>
</dbReference>
<dbReference type="OrthoDB" id="596635at2"/>
<dbReference type="CDD" id="cd03801">
    <property type="entry name" value="GT4_PimA-like"/>
    <property type="match status" value="1"/>
</dbReference>
<evidence type="ECO:0000259" key="1">
    <source>
        <dbReference type="Pfam" id="PF00534"/>
    </source>
</evidence>
<gene>
    <name evidence="2" type="ORF">BXP70_22230</name>
</gene>
<dbReference type="SUPFAM" id="SSF53756">
    <property type="entry name" value="UDP-Glycosyltransferase/glycogen phosphorylase"/>
    <property type="match status" value="1"/>
</dbReference>
<dbReference type="GO" id="GO:0016757">
    <property type="term" value="F:glycosyltransferase activity"/>
    <property type="evidence" value="ECO:0007669"/>
    <property type="project" value="InterPro"/>
</dbReference>
<organism evidence="2 3">
    <name type="scientific">Hymenobacter crusticola</name>
    <dbReference type="NCBI Taxonomy" id="1770526"/>
    <lineage>
        <taxon>Bacteria</taxon>
        <taxon>Pseudomonadati</taxon>
        <taxon>Bacteroidota</taxon>
        <taxon>Cytophagia</taxon>
        <taxon>Cytophagales</taxon>
        <taxon>Hymenobacteraceae</taxon>
        <taxon>Hymenobacter</taxon>
    </lineage>
</organism>
<keyword evidence="2" id="KW-0808">Transferase</keyword>
<dbReference type="Gene3D" id="3.40.50.2000">
    <property type="entry name" value="Glycogen Phosphorylase B"/>
    <property type="match status" value="2"/>
</dbReference>
<evidence type="ECO:0000313" key="3">
    <source>
        <dbReference type="Proteomes" id="UP000194873"/>
    </source>
</evidence>
<proteinExistence type="predicted"/>
<keyword evidence="3" id="KW-1185">Reference proteome</keyword>
<feature type="domain" description="Glycosyl transferase family 1" evidence="1">
    <location>
        <begin position="236"/>
        <end position="395"/>
    </location>
</feature>
<dbReference type="RefSeq" id="WP_086596317.1">
    <property type="nucleotide sequence ID" value="NZ_MTSE01000017.1"/>
</dbReference>
<accession>A0A243W8D9</accession>
<protein>
    <submittedName>
        <fullName evidence="2">Group 1 glycosyl transferase</fullName>
    </submittedName>
</protein>
<reference evidence="2 3" key="1">
    <citation type="submission" date="2017-01" db="EMBL/GenBank/DDBJ databases">
        <title>A new Hymenobacter.</title>
        <authorList>
            <person name="Liang Y."/>
            <person name="Feng F."/>
        </authorList>
    </citation>
    <scope>NUCLEOTIDE SEQUENCE [LARGE SCALE GENOMIC DNA]</scope>
    <source>
        <strain evidence="2">MIMBbqt21</strain>
    </source>
</reference>
<evidence type="ECO:0000313" key="2">
    <source>
        <dbReference type="EMBL" id="OUJ71202.1"/>
    </source>
</evidence>
<sequence>MKVILLHPTGNRNVRAVMEGLASAGMLAEFNTTLSADPAASWLKLMPKGMSQEWLRRTFPVPADQIWTSPLLEIARIALPKLGWRSCAEHEHGWASLDAVYHQLDRAAARRLPRLAQKRKANAVYAYEDGALATFTQAKQLGMTCVYDLPIAFWETTRRLLTEEAERLPGWAPTLGGGILDSPAKLERKTRELELADVVVGPGQFVLNSLPPWAKGKQLVMAPFGSPRKLDPMEANESAEKGKSNRPLRVLFAGAMGQRKGLGDLFAAVRLLNRSDIELVVMGSLLAPMEFYHEALPNFTHEPGRSNEQVLALMRSCDVFCLPSIVEGRALVMQEAMSQGLPLIITPNTGGADLIQEGKTGFLVPIRSPEAIANKLTWFLENRAQIPEMGRNAQEHAASYTWENYGAQIVESLSS</sequence>
<dbReference type="Pfam" id="PF00534">
    <property type="entry name" value="Glycos_transf_1"/>
    <property type="match status" value="1"/>
</dbReference>
<dbReference type="Proteomes" id="UP000194873">
    <property type="component" value="Unassembled WGS sequence"/>
</dbReference>